<dbReference type="InterPro" id="IPR053146">
    <property type="entry name" value="QDO-like"/>
</dbReference>
<dbReference type="Pfam" id="PF07883">
    <property type="entry name" value="Cupin_2"/>
    <property type="match status" value="1"/>
</dbReference>
<dbReference type="PANTHER" id="PTHR36440">
    <property type="entry name" value="PUTATIVE (AFU_ORTHOLOGUE AFUA_8G07350)-RELATED"/>
    <property type="match status" value="1"/>
</dbReference>
<dbReference type="InterPro" id="IPR011051">
    <property type="entry name" value="RmlC_Cupin_sf"/>
</dbReference>
<dbReference type="SUPFAM" id="SSF51182">
    <property type="entry name" value="RmlC-like cupins"/>
    <property type="match status" value="1"/>
</dbReference>
<organism evidence="2">
    <name type="scientific">uncultured Thermomicrobiales bacterium</name>
    <dbReference type="NCBI Taxonomy" id="1645740"/>
    <lineage>
        <taxon>Bacteria</taxon>
        <taxon>Pseudomonadati</taxon>
        <taxon>Thermomicrobiota</taxon>
        <taxon>Thermomicrobia</taxon>
        <taxon>Thermomicrobiales</taxon>
        <taxon>environmental samples</taxon>
    </lineage>
</organism>
<dbReference type="AlphaFoldDB" id="A0A6J4UPD0"/>
<sequence length="173" mass="18109">MSTVTTVPAVTTNAPVTHLPDGTGTRLWVAGFLHTIKATREDTNGAFSVIEVTVPAQGGPPPHVHRREDEVLYVLDGEFTFLAGDRVLDAGPGSYVHIPPGTLHRFENVGTTAGRLLAFFTPAGFEGFFSEVGQPAVEGSVAPPLGPDEIERTLAVAEKYGMVVPLGPGPAGP</sequence>
<proteinExistence type="predicted"/>
<dbReference type="InterPro" id="IPR013096">
    <property type="entry name" value="Cupin_2"/>
</dbReference>
<dbReference type="PANTHER" id="PTHR36440:SF1">
    <property type="entry name" value="PUTATIVE (AFU_ORTHOLOGUE AFUA_8G07350)-RELATED"/>
    <property type="match status" value="1"/>
</dbReference>
<name>A0A6J4UPD0_9BACT</name>
<dbReference type="Gene3D" id="2.60.120.10">
    <property type="entry name" value="Jelly Rolls"/>
    <property type="match status" value="1"/>
</dbReference>
<accession>A0A6J4UPD0</accession>
<dbReference type="InterPro" id="IPR014710">
    <property type="entry name" value="RmlC-like_jellyroll"/>
</dbReference>
<evidence type="ECO:0000259" key="1">
    <source>
        <dbReference type="Pfam" id="PF07883"/>
    </source>
</evidence>
<evidence type="ECO:0000313" key="2">
    <source>
        <dbReference type="EMBL" id="CAA9553825.1"/>
    </source>
</evidence>
<reference evidence="2" key="1">
    <citation type="submission" date="2020-02" db="EMBL/GenBank/DDBJ databases">
        <authorList>
            <person name="Meier V. D."/>
        </authorList>
    </citation>
    <scope>NUCLEOTIDE SEQUENCE</scope>
    <source>
        <strain evidence="2">AVDCRST_MAG49</strain>
    </source>
</reference>
<gene>
    <name evidence="2" type="ORF">AVDCRST_MAG49-1950</name>
</gene>
<dbReference type="CDD" id="cd02215">
    <property type="entry name" value="cupin_QDO_N_C"/>
    <property type="match status" value="1"/>
</dbReference>
<dbReference type="EMBL" id="CADCWG010000133">
    <property type="protein sequence ID" value="CAA9553825.1"/>
    <property type="molecule type" value="Genomic_DNA"/>
</dbReference>
<protein>
    <recommendedName>
        <fullName evidence="1">Cupin type-2 domain-containing protein</fullName>
    </recommendedName>
</protein>
<feature type="domain" description="Cupin type-2" evidence="1">
    <location>
        <begin position="51"/>
        <end position="119"/>
    </location>
</feature>